<feature type="region of interest" description="Disordered" evidence="2">
    <location>
        <begin position="1"/>
        <end position="22"/>
    </location>
</feature>
<dbReference type="PROSITE" id="PS01125">
    <property type="entry name" value="ROK"/>
    <property type="match status" value="1"/>
</dbReference>
<comment type="caution">
    <text evidence="3">The sequence shown here is derived from an EMBL/GenBank/DDBJ whole genome shotgun (WGS) entry which is preliminary data.</text>
</comment>
<dbReference type="InterPro" id="IPR049874">
    <property type="entry name" value="ROK_cs"/>
</dbReference>
<proteinExistence type="inferred from homology"/>
<comment type="similarity">
    <text evidence="1">Belongs to the ROK (NagC/XylR) family.</text>
</comment>
<evidence type="ECO:0000313" key="3">
    <source>
        <dbReference type="EMBL" id="MBW3083177.1"/>
    </source>
</evidence>
<name>A0ABS6WBR1_9BIFI</name>
<evidence type="ECO:0000256" key="1">
    <source>
        <dbReference type="ARBA" id="ARBA00006479"/>
    </source>
</evidence>
<evidence type="ECO:0000313" key="4">
    <source>
        <dbReference type="Proteomes" id="UP000812844"/>
    </source>
</evidence>
<dbReference type="EMBL" id="JAHBBD010000016">
    <property type="protein sequence ID" value="MBW3083177.1"/>
    <property type="molecule type" value="Genomic_DNA"/>
</dbReference>
<evidence type="ECO:0000256" key="2">
    <source>
        <dbReference type="SAM" id="MobiDB-lite"/>
    </source>
</evidence>
<dbReference type="PANTHER" id="PTHR18964:SF149">
    <property type="entry name" value="BIFUNCTIONAL UDP-N-ACETYLGLUCOSAMINE 2-EPIMERASE_N-ACETYLMANNOSAMINE KINASE"/>
    <property type="match status" value="1"/>
</dbReference>
<organism evidence="3 4">
    <name type="scientific">Bifidobacterium phasiani</name>
    <dbReference type="NCBI Taxonomy" id="2834431"/>
    <lineage>
        <taxon>Bacteria</taxon>
        <taxon>Bacillati</taxon>
        <taxon>Actinomycetota</taxon>
        <taxon>Actinomycetes</taxon>
        <taxon>Bifidobacteriales</taxon>
        <taxon>Bifidobacteriaceae</taxon>
        <taxon>Bifidobacterium</taxon>
    </lineage>
</organism>
<dbReference type="InterPro" id="IPR000600">
    <property type="entry name" value="ROK"/>
</dbReference>
<accession>A0ABS6WBR1</accession>
<protein>
    <submittedName>
        <fullName evidence="3">ROK family transcriptional regulator</fullName>
    </submittedName>
</protein>
<reference evidence="3 4" key="1">
    <citation type="submission" date="2021-05" db="EMBL/GenBank/DDBJ databases">
        <title>Phylogenetic classification of ten novel species belonging to the genus Bifidobacterium comprising B. colchicus sp. nov., B. abeli sp. nov., B. bicoloris sp. nov., B. guerezis sp. nov., B. rosaliae sp. nov., B. santillanensis sp. nov., B. argentati sp. nov., B. amazzoni sp. nov., B. pluviali sp. nov., and B. pinnaculum sp. nov.</title>
        <authorList>
            <person name="Lugli G.A."/>
            <person name="Ruiz Garcia L."/>
            <person name="Margolles A."/>
            <person name="Ventura M."/>
        </authorList>
    </citation>
    <scope>NUCLEOTIDE SEQUENCE [LARGE SCALE GENOMIC DNA]</scope>
    <source>
        <strain evidence="3 4">6T3</strain>
    </source>
</reference>
<keyword evidence="4" id="KW-1185">Reference proteome</keyword>
<gene>
    <name evidence="3" type="ORF">KIH73_07340</name>
</gene>
<dbReference type="PANTHER" id="PTHR18964">
    <property type="entry name" value="ROK (REPRESSOR, ORF, KINASE) FAMILY"/>
    <property type="match status" value="1"/>
</dbReference>
<dbReference type="Pfam" id="PF00480">
    <property type="entry name" value="ROK"/>
    <property type="match status" value="1"/>
</dbReference>
<dbReference type="Proteomes" id="UP000812844">
    <property type="component" value="Unassembled WGS sequence"/>
</dbReference>
<sequence>MNLSTLSASLHAPGTTKASPSDVRRSNRALIFSLLFPSGSMSRAELGRRTGLSRVAVSDVVGDMLAEGLIRESGLEHTPGKGKRGTLLAVDTERLRIVSVDLSQAHLVQGAVTNLLGAEVRRAERTLDYANHVTIETIGELIEGLIEDDTVIGIGVAAPGVVSDGVVKRSTVLDWRDVDIKTPLERRFGIPVSVDNDATCDMLTERFYGQGGPNLMFVRVQRGIGAGVLINDVPVTGERHAGGEIGHIALDPDGPACPCGKRGCLETLISESALRRRMEGLDAAGRCTVLRRAGAYLAQALAMPVGLLDMADVCVYGPPDIVNDDFIDAAQEYMDRATGSSFHAPTTVRRCQCGGDITLRGESIAVVRDHLERL</sequence>
<dbReference type="RefSeq" id="WP_219082065.1">
    <property type="nucleotide sequence ID" value="NZ_JAHBBD010000016.1"/>
</dbReference>